<evidence type="ECO:0000313" key="3">
    <source>
        <dbReference type="Proteomes" id="UP000319663"/>
    </source>
</evidence>
<evidence type="ECO:0000313" key="2">
    <source>
        <dbReference type="EMBL" id="TQB71213.1"/>
    </source>
</evidence>
<dbReference type="STRING" id="5098.A0A507QRG9"/>
<dbReference type="FunFam" id="2.130.10.30:FF:000027">
    <property type="entry name" value="Protein FMP25, mitochondrial"/>
    <property type="match status" value="1"/>
</dbReference>
<dbReference type="PANTHER" id="PTHR47563:SF1">
    <property type="entry name" value="PROTEIN FMP25, MITOCHONDRIAL"/>
    <property type="match status" value="1"/>
</dbReference>
<dbReference type="PROSITE" id="PS00626">
    <property type="entry name" value="RCC1_2"/>
    <property type="match status" value="1"/>
</dbReference>
<dbReference type="SUPFAM" id="SSF50985">
    <property type="entry name" value="RCC1/BLIP-II"/>
    <property type="match status" value="1"/>
</dbReference>
<dbReference type="AlphaFoldDB" id="A0A507QRG9"/>
<name>A0A507QRG9_MONPU</name>
<sequence>MLATRVKRPVTNTVTYPFRVASVRPPVPQWRCYSSKGSRQSLKQRPSSSHWLRKSIGLAGTAGAAFVTYTFATNYSKQAATPTEPKAKSINTISIEDLGSQYVVEKRSLGSPGVYLWGSNAYGVVDPESTEPIVKRPREFSYFEGQLLRDLKLGEKSGAAITEKGDLVQWGKGFSETDFKPTKTLTGKGLASLCMSQDRIIALASDGSVYSLPISKSEQQSGRKSRETSWVPFWSGTANISYRLLKPALKLGEKVTSLSGGLEHVLLLTNYGRVFSAASSTESFPSRGQLGIPGLTWKTRPKGPADACHEITALKNSKITQVASGDYHSMALSSDGRIFSFGDNSFGQLGTGFDAQSSYKDTPTELLLGRLYRSKEWQTTATLIAAGGLSSFLTVDAKPISGASDSSLQNQARITADTWACGKGITGILGNGRWAHLQDDPTKVKALSGLVEFDERAKKLTPIRLREISVGTTHASAVLDNASSIKATDTSSDSANSPGLDAVWWGGNESFQLGTGKKNNLPKPTYINVPSDLAAKDNKPEARLQITPRHTCKVNGRKVSIEQRVECGKGVSAIYSAL</sequence>
<dbReference type="EMBL" id="VIFY01000086">
    <property type="protein sequence ID" value="TQB71213.1"/>
    <property type="molecule type" value="Genomic_DNA"/>
</dbReference>
<dbReference type="OrthoDB" id="10256179at2759"/>
<dbReference type="Gene3D" id="2.130.10.30">
    <property type="entry name" value="Regulator of chromosome condensation 1/beta-lactamase-inhibitor protein II"/>
    <property type="match status" value="1"/>
</dbReference>
<proteinExistence type="predicted"/>
<dbReference type="InterPro" id="IPR000408">
    <property type="entry name" value="Reg_chr_condens"/>
</dbReference>
<keyword evidence="3" id="KW-1185">Reference proteome</keyword>
<evidence type="ECO:0000256" key="1">
    <source>
        <dbReference type="PROSITE-ProRule" id="PRU00235"/>
    </source>
</evidence>
<feature type="repeat" description="RCC1" evidence="1">
    <location>
        <begin position="272"/>
        <end position="335"/>
    </location>
</feature>
<dbReference type="Pfam" id="PF13540">
    <property type="entry name" value="RCC1_2"/>
    <property type="match status" value="1"/>
</dbReference>
<feature type="repeat" description="RCC1" evidence="1">
    <location>
        <begin position="336"/>
        <end position="397"/>
    </location>
</feature>
<dbReference type="PROSITE" id="PS50012">
    <property type="entry name" value="RCC1_3"/>
    <property type="match status" value="2"/>
</dbReference>
<organism evidence="2 3">
    <name type="scientific">Monascus purpureus</name>
    <name type="common">Red mold</name>
    <name type="synonym">Monascus anka</name>
    <dbReference type="NCBI Taxonomy" id="5098"/>
    <lineage>
        <taxon>Eukaryota</taxon>
        <taxon>Fungi</taxon>
        <taxon>Dikarya</taxon>
        <taxon>Ascomycota</taxon>
        <taxon>Pezizomycotina</taxon>
        <taxon>Eurotiomycetes</taxon>
        <taxon>Eurotiomycetidae</taxon>
        <taxon>Eurotiales</taxon>
        <taxon>Aspergillaceae</taxon>
        <taxon>Monascus</taxon>
    </lineage>
</organism>
<dbReference type="SMR" id="A0A507QRG9"/>
<dbReference type="InterPro" id="IPR053245">
    <property type="entry name" value="MitoProcess-Associated"/>
</dbReference>
<accession>A0A507QRG9</accession>
<reference evidence="2 3" key="1">
    <citation type="submission" date="2019-06" db="EMBL/GenBank/DDBJ databases">
        <title>Wine fermentation using esterase from Monascus purpureus.</title>
        <authorList>
            <person name="Geng C."/>
            <person name="Zhang Y."/>
        </authorList>
    </citation>
    <scope>NUCLEOTIDE SEQUENCE [LARGE SCALE GENOMIC DNA]</scope>
    <source>
        <strain evidence="2">HQ1</strain>
    </source>
</reference>
<comment type="caution">
    <text evidence="2">The sequence shown here is derived from an EMBL/GenBank/DDBJ whole genome shotgun (WGS) entry which is preliminary data.</text>
</comment>
<protein>
    <submittedName>
        <fullName evidence="2">Uncharacterized protein</fullName>
    </submittedName>
</protein>
<dbReference type="PANTHER" id="PTHR47563">
    <property type="entry name" value="PROTEIN FMP25, MITOCHONDRIAL"/>
    <property type="match status" value="1"/>
</dbReference>
<dbReference type="GO" id="GO:0005743">
    <property type="term" value="C:mitochondrial inner membrane"/>
    <property type="evidence" value="ECO:0007669"/>
    <property type="project" value="TreeGrafter"/>
</dbReference>
<dbReference type="InterPro" id="IPR009091">
    <property type="entry name" value="RCC1/BLIP-II"/>
</dbReference>
<dbReference type="GO" id="GO:0034551">
    <property type="term" value="P:mitochondrial respiratory chain complex III assembly"/>
    <property type="evidence" value="ECO:0007669"/>
    <property type="project" value="TreeGrafter"/>
</dbReference>
<dbReference type="Proteomes" id="UP000319663">
    <property type="component" value="Unassembled WGS sequence"/>
</dbReference>
<gene>
    <name evidence="2" type="ORF">MPDQ_007743</name>
</gene>